<gene>
    <name evidence="1" type="ORF">L6452_36141</name>
</gene>
<dbReference type="Proteomes" id="UP001055879">
    <property type="component" value="Linkage Group LG13"/>
</dbReference>
<name>A0ACB8Y8J8_ARCLA</name>
<organism evidence="1 2">
    <name type="scientific">Arctium lappa</name>
    <name type="common">Greater burdock</name>
    <name type="synonym">Lappa major</name>
    <dbReference type="NCBI Taxonomy" id="4217"/>
    <lineage>
        <taxon>Eukaryota</taxon>
        <taxon>Viridiplantae</taxon>
        <taxon>Streptophyta</taxon>
        <taxon>Embryophyta</taxon>
        <taxon>Tracheophyta</taxon>
        <taxon>Spermatophyta</taxon>
        <taxon>Magnoliopsida</taxon>
        <taxon>eudicotyledons</taxon>
        <taxon>Gunneridae</taxon>
        <taxon>Pentapetalae</taxon>
        <taxon>asterids</taxon>
        <taxon>campanulids</taxon>
        <taxon>Asterales</taxon>
        <taxon>Asteraceae</taxon>
        <taxon>Carduoideae</taxon>
        <taxon>Cardueae</taxon>
        <taxon>Arctiinae</taxon>
        <taxon>Arctium</taxon>
    </lineage>
</organism>
<comment type="caution">
    <text evidence="1">The sequence shown here is derived from an EMBL/GenBank/DDBJ whole genome shotgun (WGS) entry which is preliminary data.</text>
</comment>
<evidence type="ECO:0000313" key="2">
    <source>
        <dbReference type="Proteomes" id="UP001055879"/>
    </source>
</evidence>
<proteinExistence type="predicted"/>
<evidence type="ECO:0000313" key="1">
    <source>
        <dbReference type="EMBL" id="KAI3681349.1"/>
    </source>
</evidence>
<reference evidence="2" key="1">
    <citation type="journal article" date="2022" name="Mol. Ecol. Resour.">
        <title>The genomes of chicory, endive, great burdock and yacon provide insights into Asteraceae palaeo-polyploidization history and plant inulin production.</title>
        <authorList>
            <person name="Fan W."/>
            <person name="Wang S."/>
            <person name="Wang H."/>
            <person name="Wang A."/>
            <person name="Jiang F."/>
            <person name="Liu H."/>
            <person name="Zhao H."/>
            <person name="Xu D."/>
            <person name="Zhang Y."/>
        </authorList>
    </citation>
    <scope>NUCLEOTIDE SEQUENCE [LARGE SCALE GENOMIC DNA]</scope>
    <source>
        <strain evidence="2">cv. Niubang</strain>
    </source>
</reference>
<reference evidence="1 2" key="2">
    <citation type="journal article" date="2022" name="Mol. Ecol. Resour.">
        <title>The genomes of chicory, endive, great burdock and yacon provide insights into Asteraceae paleo-polyploidization history and plant inulin production.</title>
        <authorList>
            <person name="Fan W."/>
            <person name="Wang S."/>
            <person name="Wang H."/>
            <person name="Wang A."/>
            <person name="Jiang F."/>
            <person name="Liu H."/>
            <person name="Zhao H."/>
            <person name="Xu D."/>
            <person name="Zhang Y."/>
        </authorList>
    </citation>
    <scope>NUCLEOTIDE SEQUENCE [LARGE SCALE GENOMIC DNA]</scope>
    <source>
        <strain evidence="2">cv. Niubang</strain>
    </source>
</reference>
<accession>A0ACB8Y8J8</accession>
<keyword evidence="2" id="KW-1185">Reference proteome</keyword>
<protein>
    <submittedName>
        <fullName evidence="1">Uncharacterized protein</fullName>
    </submittedName>
</protein>
<sequence>MLLFILRTLRNRAFPSSSTEKERLIELSTVFTLFGATVSSSQMETSEVNFSQFGISEEEGDKLVAEVIRYVLFKTHQNSGCPMKRDELTQLITKNYPHRSLPAIVLNKATTKLSSIFGYDMKELQRSRPSSTNQPRSSQSSADPKSYIITSQLNPEVYRKHVEDTRKSHLTGFTFVVIGIVYLAGGKITEESLWQHLGRLGLSREDERHTVFGNTKQAVETLVQQRYLQKDKTNGPEGLTLYYELAERGLQATTSSSFKESISQIVTSEATAIELD</sequence>
<dbReference type="EMBL" id="CM042059">
    <property type="protein sequence ID" value="KAI3681349.1"/>
    <property type="molecule type" value="Genomic_DNA"/>
</dbReference>